<dbReference type="EMBL" id="KB632375">
    <property type="protein sequence ID" value="ERL93977.1"/>
    <property type="molecule type" value="Genomic_DNA"/>
</dbReference>
<evidence type="ECO:0000256" key="8">
    <source>
        <dbReference type="ARBA" id="ARBA00022848"/>
    </source>
</evidence>
<proteinExistence type="evidence at transcript level"/>
<dbReference type="PRINTS" id="PR00463">
    <property type="entry name" value="EP450I"/>
</dbReference>
<comment type="cofactor">
    <cofactor evidence="1 13">
        <name>heme</name>
        <dbReference type="ChEBI" id="CHEBI:30413"/>
    </cofactor>
</comment>
<gene>
    <name evidence="16" type="primary">CYP6DJ2</name>
    <name evidence="17" type="ORF">D910_11262</name>
</gene>
<evidence type="ECO:0000313" key="18">
    <source>
        <dbReference type="Proteomes" id="UP000030742"/>
    </source>
</evidence>
<evidence type="ECO:0000256" key="12">
    <source>
        <dbReference type="ARBA" id="ARBA00023136"/>
    </source>
</evidence>
<dbReference type="FunFam" id="1.10.630.10:FF:000042">
    <property type="entry name" value="Cytochrome P450"/>
    <property type="match status" value="1"/>
</dbReference>
<dbReference type="InterPro" id="IPR002401">
    <property type="entry name" value="Cyt_P450_E_grp-I"/>
</dbReference>
<dbReference type="Gene3D" id="1.10.630.10">
    <property type="entry name" value="Cytochrome P450"/>
    <property type="match status" value="1"/>
</dbReference>
<dbReference type="CDD" id="cd11056">
    <property type="entry name" value="CYP6-like"/>
    <property type="match status" value="1"/>
</dbReference>
<evidence type="ECO:0000256" key="9">
    <source>
        <dbReference type="ARBA" id="ARBA00023002"/>
    </source>
</evidence>
<evidence type="ECO:0000313" key="17">
    <source>
        <dbReference type="EMBL" id="ERL93977.1"/>
    </source>
</evidence>
<keyword evidence="15" id="KW-1133">Transmembrane helix</keyword>
<evidence type="ECO:0000256" key="1">
    <source>
        <dbReference type="ARBA" id="ARBA00001971"/>
    </source>
</evidence>
<dbReference type="GO" id="GO:0020037">
    <property type="term" value="F:heme binding"/>
    <property type="evidence" value="ECO:0007669"/>
    <property type="project" value="InterPro"/>
</dbReference>
<accession>I1VJ57</accession>
<dbReference type="AlphaFoldDB" id="I1VJ57"/>
<keyword evidence="12 15" id="KW-0472">Membrane</keyword>
<dbReference type="Pfam" id="PF00067">
    <property type="entry name" value="p450"/>
    <property type="match status" value="1"/>
</dbReference>
<dbReference type="InterPro" id="IPR017972">
    <property type="entry name" value="Cyt_P450_CS"/>
</dbReference>
<keyword evidence="7" id="KW-0256">Endoplasmic reticulum</keyword>
<reference evidence="17 18" key="2">
    <citation type="journal article" date="2013" name="Genome Biol.">
        <title>Draft genome of the mountain pine beetle, Dendroctonus ponderosae Hopkins, a major forest pest.</title>
        <authorList>
            <person name="Keeling C.I."/>
            <person name="Yuen M.M."/>
            <person name="Liao N.Y."/>
            <person name="Docking T.R."/>
            <person name="Chan S.K."/>
            <person name="Taylor G.A."/>
            <person name="Palmquist D.L."/>
            <person name="Jackman S.D."/>
            <person name="Nguyen A."/>
            <person name="Li M."/>
            <person name="Henderson H."/>
            <person name="Janes J.K."/>
            <person name="Zhao Y."/>
            <person name="Pandoh P."/>
            <person name="Moore R."/>
            <person name="Sperling F.A."/>
            <person name="Huber D.P."/>
            <person name="Birol I."/>
            <person name="Jones S.J."/>
            <person name="Bohlmann J."/>
        </authorList>
    </citation>
    <scope>NUCLEOTIDE SEQUENCE</scope>
</reference>
<dbReference type="Proteomes" id="UP000030742">
    <property type="component" value="Unassembled WGS sequence"/>
</dbReference>
<evidence type="ECO:0000256" key="14">
    <source>
        <dbReference type="RuleBase" id="RU000461"/>
    </source>
</evidence>
<dbReference type="InterPro" id="IPR001128">
    <property type="entry name" value="Cyt_P450"/>
</dbReference>
<dbReference type="STRING" id="77166.I1VJ57"/>
<dbReference type="EMBL" id="JQ855678">
    <property type="protein sequence ID" value="AFI45041.1"/>
    <property type="molecule type" value="mRNA"/>
</dbReference>
<dbReference type="InterPro" id="IPR050476">
    <property type="entry name" value="Insect_CytP450_Detox"/>
</dbReference>
<reference evidence="16" key="1">
    <citation type="journal article" date="2012" name="Insect Biochem. Mol. Biol.">
        <title>Transcriptome and full-length cDNA resources for the mountain pine beetle, Dendroctonus ponderosae Hopkins, a major insect pest of pine forests.</title>
        <authorList>
            <person name="Keeling C.I."/>
            <person name="Henderson H."/>
            <person name="Li M."/>
            <person name="Yuen M."/>
            <person name="Clark E.L."/>
            <person name="Fraser J.D."/>
            <person name="Huber D.P."/>
            <person name="Liao N.Y."/>
            <person name="Roderick Docking T."/>
            <person name="Birol I."/>
            <person name="Chan S.K."/>
            <person name="Taylor G.A."/>
            <person name="Palmquist D."/>
            <person name="Jones S.J."/>
            <person name="Bohlmann J."/>
        </authorList>
    </citation>
    <scope>NUCLEOTIDE SEQUENCE</scope>
</reference>
<evidence type="ECO:0000256" key="5">
    <source>
        <dbReference type="ARBA" id="ARBA00022617"/>
    </source>
</evidence>
<keyword evidence="15" id="KW-0812">Transmembrane</keyword>
<keyword evidence="8" id="KW-0492">Microsome</keyword>
<evidence type="ECO:0000256" key="10">
    <source>
        <dbReference type="ARBA" id="ARBA00023004"/>
    </source>
</evidence>
<evidence type="ECO:0000256" key="6">
    <source>
        <dbReference type="ARBA" id="ARBA00022723"/>
    </source>
</evidence>
<dbReference type="InterPro" id="IPR036396">
    <property type="entry name" value="Cyt_P450_sf"/>
</dbReference>
<evidence type="ECO:0000256" key="7">
    <source>
        <dbReference type="ARBA" id="ARBA00022824"/>
    </source>
</evidence>
<evidence type="ECO:0000256" key="15">
    <source>
        <dbReference type="SAM" id="Phobius"/>
    </source>
</evidence>
<dbReference type="PANTHER" id="PTHR24292:SF54">
    <property type="entry name" value="CYP9F3-RELATED"/>
    <property type="match status" value="1"/>
</dbReference>
<dbReference type="GO" id="GO:0005506">
    <property type="term" value="F:iron ion binding"/>
    <property type="evidence" value="ECO:0007669"/>
    <property type="project" value="InterPro"/>
</dbReference>
<evidence type="ECO:0000256" key="3">
    <source>
        <dbReference type="ARBA" id="ARBA00004406"/>
    </source>
</evidence>
<evidence type="ECO:0000256" key="4">
    <source>
        <dbReference type="ARBA" id="ARBA00010617"/>
    </source>
</evidence>
<name>I1VJ57_DENPD</name>
<dbReference type="OrthoDB" id="2789670at2759"/>
<dbReference type="SUPFAM" id="SSF48264">
    <property type="entry name" value="Cytochrome P450"/>
    <property type="match status" value="1"/>
</dbReference>
<sequence>MAVLGLLSQLLLYISAALVTLFLCVYVYFSYSFTYWKRKGAPYIKPKFPLGNNDCFGAEALSYGLETVDWYKEAKRKGHTIVGTWNYSNPVLLLIDPEVIKNVLVKDFNHFTDRDFFHNPKHDPKNESIFVAENEEWRQLRQRLSPVFSTAKMRVMFELVNKCAEPMMQLFETYSQSGDPMDIKDIVAMFATDVIGCVAFGLDAGSFNPHEAKFRLIGRKFFESNLKTKIHLIIGRINVKIAQFLGLRVIPDFLTNFFTEVIAENARFRQENNVRKADLMQLLLDLYESSKGQNDAFTFDDFVGNVIVFFIAGFDTSSTTMHYALYELARNPDLQEKTRVEIETVLKKHGGHLTYESFQDMTYLRQVIDETLRLYPPVQNVARFCVKPYTFKDSNVTVEKGVSVVVPLVALGRDPDHYPDPELFDPDRFSSQNKDSINKFTYIPFGEGPRNCIGKRFGLMQSSIGLIKILKTYKITINSKTKMPLKLKRGVFLMQPVDKLYVTATKI</sequence>
<keyword evidence="6 13" id="KW-0479">Metal-binding</keyword>
<feature type="binding site" description="axial binding residue" evidence="13">
    <location>
        <position position="452"/>
    </location>
    <ligand>
        <name>heme</name>
        <dbReference type="ChEBI" id="CHEBI:30413"/>
    </ligand>
    <ligandPart>
        <name>Fe</name>
        <dbReference type="ChEBI" id="CHEBI:18248"/>
    </ligandPart>
</feature>
<dbReference type="GO" id="GO:0016705">
    <property type="term" value="F:oxidoreductase activity, acting on paired donors, with incorporation or reduction of molecular oxygen"/>
    <property type="evidence" value="ECO:0007669"/>
    <property type="project" value="InterPro"/>
</dbReference>
<dbReference type="GO" id="GO:0005789">
    <property type="term" value="C:endoplasmic reticulum membrane"/>
    <property type="evidence" value="ECO:0007669"/>
    <property type="project" value="UniProtKB-SubCell"/>
</dbReference>
<evidence type="ECO:0000256" key="13">
    <source>
        <dbReference type="PIRSR" id="PIRSR602401-1"/>
    </source>
</evidence>
<evidence type="ECO:0000313" key="16">
    <source>
        <dbReference type="EMBL" id="AFI45041.1"/>
    </source>
</evidence>
<dbReference type="PANTHER" id="PTHR24292">
    <property type="entry name" value="CYTOCHROME P450"/>
    <property type="match status" value="1"/>
</dbReference>
<keyword evidence="10 13" id="KW-0408">Iron</keyword>
<protein>
    <submittedName>
        <fullName evidence="16">Cytochrome P450 CYP6DJ2</fullName>
    </submittedName>
</protein>
<keyword evidence="11 14" id="KW-0503">Monooxygenase</keyword>
<dbReference type="PRINTS" id="PR00385">
    <property type="entry name" value="P450"/>
</dbReference>
<keyword evidence="9 14" id="KW-0560">Oxidoreductase</keyword>
<evidence type="ECO:0000256" key="11">
    <source>
        <dbReference type="ARBA" id="ARBA00023033"/>
    </source>
</evidence>
<keyword evidence="5 13" id="KW-0349">Heme</keyword>
<dbReference type="PROSITE" id="PS00086">
    <property type="entry name" value="CYTOCHROME_P450"/>
    <property type="match status" value="1"/>
</dbReference>
<organism evidence="16">
    <name type="scientific">Dendroctonus ponderosae</name>
    <name type="common">Mountain pine beetle</name>
    <dbReference type="NCBI Taxonomy" id="77166"/>
    <lineage>
        <taxon>Eukaryota</taxon>
        <taxon>Metazoa</taxon>
        <taxon>Ecdysozoa</taxon>
        <taxon>Arthropoda</taxon>
        <taxon>Hexapoda</taxon>
        <taxon>Insecta</taxon>
        <taxon>Pterygota</taxon>
        <taxon>Neoptera</taxon>
        <taxon>Endopterygota</taxon>
        <taxon>Coleoptera</taxon>
        <taxon>Polyphaga</taxon>
        <taxon>Cucujiformia</taxon>
        <taxon>Curculionidae</taxon>
        <taxon>Scolytinae</taxon>
        <taxon>Dendroctonus</taxon>
    </lineage>
</organism>
<comment type="subcellular location">
    <subcellularLocation>
        <location evidence="3">Endoplasmic reticulum membrane</location>
        <topology evidence="3">Peripheral membrane protein</topology>
    </subcellularLocation>
    <subcellularLocation>
        <location evidence="2">Microsome membrane</location>
        <topology evidence="2">Peripheral membrane protein</topology>
    </subcellularLocation>
</comment>
<feature type="transmembrane region" description="Helical" evidence="15">
    <location>
        <begin position="6"/>
        <end position="29"/>
    </location>
</feature>
<dbReference type="GO" id="GO:0004497">
    <property type="term" value="F:monooxygenase activity"/>
    <property type="evidence" value="ECO:0007669"/>
    <property type="project" value="UniProtKB-KW"/>
</dbReference>
<evidence type="ECO:0000256" key="2">
    <source>
        <dbReference type="ARBA" id="ARBA00004174"/>
    </source>
</evidence>
<comment type="similarity">
    <text evidence="4 14">Belongs to the cytochrome P450 family.</text>
</comment>